<sequence>MCLKLTPHSLYAAVSVGLETETIIPVLNKLSKSKLPEEMIDFIHASTSNYGKIVKVEEKLAKGWGGENAYHVKGYRYLLVDGDRSISRASPPRKSNNPNEGCFGELSATEAPNEFLHQFKGKQQPWVLFRSDKAGAATLPLRAIRDPDVGGVGGTGIDTETGNHRTSSVAATAVAPSPPLPFSSTTSCRRMQGGCCRRLLNATRWVAAFGSRAKRGCGHYPIPPLSYPILPPLATVKGSCVRVLVRVCVLLL</sequence>
<evidence type="ECO:0000256" key="3">
    <source>
        <dbReference type="ARBA" id="ARBA00022806"/>
    </source>
</evidence>
<dbReference type="GO" id="GO:0000112">
    <property type="term" value="C:nucleotide-excision repair factor 3 complex"/>
    <property type="evidence" value="ECO:0007669"/>
    <property type="project" value="TreeGrafter"/>
</dbReference>
<keyword evidence="3" id="KW-0347">Helicase</keyword>
<accession>A0AAU9P1N5</accession>
<name>A0AAU9P1N5_9ASTR</name>
<dbReference type="GO" id="GO:0097550">
    <property type="term" value="C:transcription preinitiation complex"/>
    <property type="evidence" value="ECO:0007669"/>
    <property type="project" value="TreeGrafter"/>
</dbReference>
<gene>
    <name evidence="6" type="ORF">LVIROSA_LOCUS30020</name>
</gene>
<dbReference type="EMBL" id="CAKMRJ010005523">
    <property type="protein sequence ID" value="CAH1444158.1"/>
    <property type="molecule type" value="Genomic_DNA"/>
</dbReference>
<feature type="domain" description="Helicase XPB/Ssl2 N-terminal" evidence="5">
    <location>
        <begin position="4"/>
        <end position="56"/>
    </location>
</feature>
<evidence type="ECO:0000256" key="4">
    <source>
        <dbReference type="ARBA" id="ARBA00022840"/>
    </source>
</evidence>
<evidence type="ECO:0000313" key="6">
    <source>
        <dbReference type="EMBL" id="CAH1444158.1"/>
    </source>
</evidence>
<evidence type="ECO:0000256" key="1">
    <source>
        <dbReference type="ARBA" id="ARBA00022741"/>
    </source>
</evidence>
<dbReference type="Proteomes" id="UP001157418">
    <property type="component" value="Unassembled WGS sequence"/>
</dbReference>
<dbReference type="GO" id="GO:0006367">
    <property type="term" value="P:transcription initiation at RNA polymerase II promoter"/>
    <property type="evidence" value="ECO:0007669"/>
    <property type="project" value="TreeGrafter"/>
</dbReference>
<keyword evidence="2" id="KW-0378">Hydrolase</keyword>
<dbReference type="PANTHER" id="PTHR11274:SF0">
    <property type="entry name" value="GENERAL TRANSCRIPTION AND DNA REPAIR FACTOR IIH HELICASE SUBUNIT XPB"/>
    <property type="match status" value="1"/>
</dbReference>
<dbReference type="GO" id="GO:0005524">
    <property type="term" value="F:ATP binding"/>
    <property type="evidence" value="ECO:0007669"/>
    <property type="project" value="UniProtKB-KW"/>
</dbReference>
<reference evidence="6 7" key="1">
    <citation type="submission" date="2022-01" db="EMBL/GenBank/DDBJ databases">
        <authorList>
            <person name="Xiong W."/>
            <person name="Schranz E."/>
        </authorList>
    </citation>
    <scope>NUCLEOTIDE SEQUENCE [LARGE SCALE GENOMIC DNA]</scope>
</reference>
<evidence type="ECO:0000256" key="2">
    <source>
        <dbReference type="ARBA" id="ARBA00022801"/>
    </source>
</evidence>
<dbReference type="AlphaFoldDB" id="A0AAU9P1N5"/>
<keyword evidence="1" id="KW-0547">Nucleotide-binding</keyword>
<proteinExistence type="predicted"/>
<protein>
    <recommendedName>
        <fullName evidence="5">Helicase XPB/Ssl2 N-terminal domain-containing protein</fullName>
    </recommendedName>
</protein>
<comment type="caution">
    <text evidence="6">The sequence shown here is derived from an EMBL/GenBank/DDBJ whole genome shotgun (WGS) entry which is preliminary data.</text>
</comment>
<dbReference type="GO" id="GO:0043138">
    <property type="term" value="F:3'-5' DNA helicase activity"/>
    <property type="evidence" value="ECO:0007669"/>
    <property type="project" value="TreeGrafter"/>
</dbReference>
<dbReference type="GO" id="GO:0005675">
    <property type="term" value="C:transcription factor TFIIH holo complex"/>
    <property type="evidence" value="ECO:0007669"/>
    <property type="project" value="TreeGrafter"/>
</dbReference>
<keyword evidence="4" id="KW-0067">ATP-binding</keyword>
<dbReference type="InterPro" id="IPR050615">
    <property type="entry name" value="ATP-dep_DNA_Helicase"/>
</dbReference>
<keyword evidence="7" id="KW-1185">Reference proteome</keyword>
<organism evidence="6 7">
    <name type="scientific">Lactuca virosa</name>
    <dbReference type="NCBI Taxonomy" id="75947"/>
    <lineage>
        <taxon>Eukaryota</taxon>
        <taxon>Viridiplantae</taxon>
        <taxon>Streptophyta</taxon>
        <taxon>Embryophyta</taxon>
        <taxon>Tracheophyta</taxon>
        <taxon>Spermatophyta</taxon>
        <taxon>Magnoliopsida</taxon>
        <taxon>eudicotyledons</taxon>
        <taxon>Gunneridae</taxon>
        <taxon>Pentapetalae</taxon>
        <taxon>asterids</taxon>
        <taxon>campanulids</taxon>
        <taxon>Asterales</taxon>
        <taxon>Asteraceae</taxon>
        <taxon>Cichorioideae</taxon>
        <taxon>Cichorieae</taxon>
        <taxon>Lactucinae</taxon>
        <taxon>Lactuca</taxon>
    </lineage>
</organism>
<dbReference type="PANTHER" id="PTHR11274">
    <property type="entry name" value="RAD25/XP-B DNA REPAIR HELICASE"/>
    <property type="match status" value="1"/>
</dbReference>
<evidence type="ECO:0000259" key="5">
    <source>
        <dbReference type="Pfam" id="PF13625"/>
    </source>
</evidence>
<dbReference type="Pfam" id="PF13625">
    <property type="entry name" value="Helicase_C_3"/>
    <property type="match status" value="1"/>
</dbReference>
<dbReference type="InterPro" id="IPR032830">
    <property type="entry name" value="XPB/Ssl2_N"/>
</dbReference>
<dbReference type="GO" id="GO:0016787">
    <property type="term" value="F:hydrolase activity"/>
    <property type="evidence" value="ECO:0007669"/>
    <property type="project" value="UniProtKB-KW"/>
</dbReference>
<evidence type="ECO:0000313" key="7">
    <source>
        <dbReference type="Proteomes" id="UP001157418"/>
    </source>
</evidence>